<accession>A0A0K2UJF4</accession>
<name>A0A0K2UJF4_LEPSM</name>
<keyword evidence="4" id="KW-0812">Transmembrane</keyword>
<keyword evidence="4" id="KW-1133">Transmembrane helix</keyword>
<dbReference type="GO" id="GO:0030968">
    <property type="term" value="P:endoplasmic reticulum unfolded protein response"/>
    <property type="evidence" value="ECO:0007669"/>
    <property type="project" value="TreeGrafter"/>
</dbReference>
<feature type="region of interest" description="Disordered" evidence="3">
    <location>
        <begin position="34"/>
        <end position="53"/>
    </location>
</feature>
<feature type="transmembrane region" description="Helical" evidence="4">
    <location>
        <begin position="6"/>
        <end position="23"/>
    </location>
</feature>
<evidence type="ECO:0000256" key="1">
    <source>
        <dbReference type="PROSITE-ProRule" id="PRU00221"/>
    </source>
</evidence>
<dbReference type="PANTHER" id="PTHR44321:SF1">
    <property type="entry name" value="TRANSDUCIN BETA-LIKE PROTEIN 2"/>
    <property type="match status" value="1"/>
</dbReference>
<organism evidence="5">
    <name type="scientific">Lepeophtheirus salmonis</name>
    <name type="common">Salmon louse</name>
    <name type="synonym">Caligus salmonis</name>
    <dbReference type="NCBI Taxonomy" id="72036"/>
    <lineage>
        <taxon>Eukaryota</taxon>
        <taxon>Metazoa</taxon>
        <taxon>Ecdysozoa</taxon>
        <taxon>Arthropoda</taxon>
        <taxon>Crustacea</taxon>
        <taxon>Multicrustacea</taxon>
        <taxon>Hexanauplia</taxon>
        <taxon>Copepoda</taxon>
        <taxon>Siphonostomatoida</taxon>
        <taxon>Caligidae</taxon>
        <taxon>Lepeophtheirus</taxon>
    </lineage>
</organism>
<evidence type="ECO:0000256" key="4">
    <source>
        <dbReference type="SAM" id="Phobius"/>
    </source>
</evidence>
<dbReference type="InterPro" id="IPR036322">
    <property type="entry name" value="WD40_repeat_dom_sf"/>
</dbReference>
<feature type="repeat" description="WD" evidence="1">
    <location>
        <begin position="87"/>
        <end position="118"/>
    </location>
</feature>
<keyword evidence="1" id="KW-0853">WD repeat</keyword>
<protein>
    <submittedName>
        <fullName evidence="5">Transducin betalike protein 2like [Aplysia californica]</fullName>
    </submittedName>
</protein>
<dbReference type="SUPFAM" id="SSF50978">
    <property type="entry name" value="WD40 repeat-like"/>
    <property type="match status" value="1"/>
</dbReference>
<sequence length="453" mass="50853">MNDLQILLLTIILGSTLALILYISKLFKRKEEENEVTPTPEPHEQILDDNTKKQSLNDETTAYSKAKNFKKPEKHLAFSHPWLLTNLKGHSGRVMDLSISSNGKYIASTSEDRSVLIWFFKDLTSKEHKTWRGNVDFDHGIKVSWSPDSKAFIVHKASANKVEVYKMNKKEPGGGPPQILAAPIDFEPIQFDLIALQFSSNGKYIMTCTDKSTLIIWSLKGDKYAEIETYHMNINYCAKISTCGRFVGTSGFTPDVEIYEVKFTKTGEFVKIERAFSLTGHNSGVFAFDFNADSTKMVTVSKDGKIRLFDTNIEYSKGQDPTLLVSRPIDCVSEMTHLGGALISLSPDSRSVALAFGKELRFFSGSDLKPLGIIERVHSASITNISFDAESKYLITSGDKHLRVFHNIPGMRETIRDFECKVKEANTQAKKELLEKQINEARASLKRVLGDTV</sequence>
<dbReference type="PANTHER" id="PTHR44321">
    <property type="entry name" value="TRANSDUCIN BETA-LIKE PROTEIN 2"/>
    <property type="match status" value="1"/>
</dbReference>
<feature type="coiled-coil region" evidence="2">
    <location>
        <begin position="415"/>
        <end position="451"/>
    </location>
</feature>
<dbReference type="PROSITE" id="PS50082">
    <property type="entry name" value="WD_REPEATS_2"/>
    <property type="match status" value="2"/>
</dbReference>
<dbReference type="PROSITE" id="PS50294">
    <property type="entry name" value="WD_REPEATS_REGION"/>
    <property type="match status" value="2"/>
</dbReference>
<dbReference type="InterPro" id="IPR001680">
    <property type="entry name" value="WD40_rpt"/>
</dbReference>
<keyword evidence="2" id="KW-0175">Coiled coil</keyword>
<evidence type="ECO:0000256" key="3">
    <source>
        <dbReference type="SAM" id="MobiDB-lite"/>
    </source>
</evidence>
<dbReference type="OrthoDB" id="200924at2759"/>
<dbReference type="GO" id="GO:0005783">
    <property type="term" value="C:endoplasmic reticulum"/>
    <property type="evidence" value="ECO:0007669"/>
    <property type="project" value="TreeGrafter"/>
</dbReference>
<dbReference type="InterPro" id="IPR015943">
    <property type="entry name" value="WD40/YVTN_repeat-like_dom_sf"/>
</dbReference>
<dbReference type="Pfam" id="PF00400">
    <property type="entry name" value="WD40"/>
    <property type="match status" value="4"/>
</dbReference>
<dbReference type="EMBL" id="HACA01020450">
    <property type="protein sequence ID" value="CDW37811.1"/>
    <property type="molecule type" value="Transcribed_RNA"/>
</dbReference>
<feature type="repeat" description="WD" evidence="1">
    <location>
        <begin position="278"/>
        <end position="310"/>
    </location>
</feature>
<feature type="compositionally biased region" description="Basic and acidic residues" evidence="3">
    <location>
        <begin position="41"/>
        <end position="53"/>
    </location>
</feature>
<proteinExistence type="predicted"/>
<evidence type="ECO:0000313" key="5">
    <source>
        <dbReference type="EMBL" id="CDW37811.1"/>
    </source>
</evidence>
<dbReference type="Gene3D" id="2.130.10.10">
    <property type="entry name" value="YVTN repeat-like/Quinoprotein amine dehydrogenase"/>
    <property type="match status" value="2"/>
</dbReference>
<keyword evidence="4" id="KW-0472">Membrane</keyword>
<evidence type="ECO:0000256" key="2">
    <source>
        <dbReference type="SAM" id="Coils"/>
    </source>
</evidence>
<dbReference type="SMART" id="SM00320">
    <property type="entry name" value="WD40"/>
    <property type="match status" value="4"/>
</dbReference>
<dbReference type="AlphaFoldDB" id="A0A0K2UJF4"/>
<dbReference type="InterPro" id="IPR042410">
    <property type="entry name" value="WBSCR13"/>
</dbReference>
<reference evidence="5" key="1">
    <citation type="submission" date="2014-05" db="EMBL/GenBank/DDBJ databases">
        <authorList>
            <person name="Chronopoulou M."/>
        </authorList>
    </citation>
    <scope>NUCLEOTIDE SEQUENCE</scope>
    <source>
        <tissue evidence="5">Whole organism</tissue>
    </source>
</reference>